<feature type="domain" description="C2H2-type" evidence="9">
    <location>
        <begin position="460"/>
        <end position="487"/>
    </location>
</feature>
<evidence type="ECO:0000313" key="11">
    <source>
        <dbReference type="RefSeq" id="XP_022250849.1"/>
    </source>
</evidence>
<feature type="compositionally biased region" description="Polar residues" evidence="8">
    <location>
        <begin position="928"/>
        <end position="950"/>
    </location>
</feature>
<feature type="region of interest" description="Disordered" evidence="8">
    <location>
        <begin position="768"/>
        <end position="789"/>
    </location>
</feature>
<evidence type="ECO:0000259" key="9">
    <source>
        <dbReference type="PROSITE" id="PS50157"/>
    </source>
</evidence>
<dbReference type="Gene3D" id="3.30.160.60">
    <property type="entry name" value="Classic Zinc Finger"/>
    <property type="match status" value="4"/>
</dbReference>
<evidence type="ECO:0000256" key="1">
    <source>
        <dbReference type="ARBA" id="ARBA00004123"/>
    </source>
</evidence>
<dbReference type="InterPro" id="IPR013087">
    <property type="entry name" value="Znf_C2H2_type"/>
</dbReference>
<feature type="compositionally biased region" description="Polar residues" evidence="8">
    <location>
        <begin position="969"/>
        <end position="982"/>
    </location>
</feature>
<dbReference type="SMART" id="SM00355">
    <property type="entry name" value="ZnF_C2H2"/>
    <property type="match status" value="6"/>
</dbReference>
<evidence type="ECO:0000256" key="4">
    <source>
        <dbReference type="ARBA" id="ARBA00022771"/>
    </source>
</evidence>
<feature type="region of interest" description="Disordered" evidence="8">
    <location>
        <begin position="1"/>
        <end position="50"/>
    </location>
</feature>
<feature type="compositionally biased region" description="Polar residues" evidence="8">
    <location>
        <begin position="28"/>
        <end position="39"/>
    </location>
</feature>
<keyword evidence="4 7" id="KW-0863">Zinc-finger</keyword>
<organism evidence="10 11">
    <name type="scientific">Limulus polyphemus</name>
    <name type="common">Atlantic horseshoe crab</name>
    <dbReference type="NCBI Taxonomy" id="6850"/>
    <lineage>
        <taxon>Eukaryota</taxon>
        <taxon>Metazoa</taxon>
        <taxon>Ecdysozoa</taxon>
        <taxon>Arthropoda</taxon>
        <taxon>Chelicerata</taxon>
        <taxon>Merostomata</taxon>
        <taxon>Xiphosura</taxon>
        <taxon>Limulidae</taxon>
        <taxon>Limulus</taxon>
    </lineage>
</organism>
<dbReference type="Proteomes" id="UP000694941">
    <property type="component" value="Unplaced"/>
</dbReference>
<keyword evidence="2" id="KW-0479">Metal-binding</keyword>
<feature type="domain" description="C2H2-type" evidence="9">
    <location>
        <begin position="517"/>
        <end position="545"/>
    </location>
</feature>
<dbReference type="InterPro" id="IPR036236">
    <property type="entry name" value="Znf_C2H2_sf"/>
</dbReference>
<evidence type="ECO:0000256" key="5">
    <source>
        <dbReference type="ARBA" id="ARBA00022833"/>
    </source>
</evidence>
<evidence type="ECO:0000256" key="8">
    <source>
        <dbReference type="SAM" id="MobiDB-lite"/>
    </source>
</evidence>
<dbReference type="SUPFAM" id="SSF57667">
    <property type="entry name" value="beta-beta-alpha zinc fingers"/>
    <property type="match status" value="3"/>
</dbReference>
<dbReference type="PANTHER" id="PTHR24394">
    <property type="entry name" value="ZINC FINGER PROTEIN"/>
    <property type="match status" value="1"/>
</dbReference>
<evidence type="ECO:0000313" key="10">
    <source>
        <dbReference type="Proteomes" id="UP000694941"/>
    </source>
</evidence>
<dbReference type="PROSITE" id="PS50157">
    <property type="entry name" value="ZINC_FINGER_C2H2_2"/>
    <property type="match status" value="4"/>
</dbReference>
<gene>
    <name evidence="11" type="primary">LOC111087675</name>
</gene>
<reference evidence="11" key="1">
    <citation type="submission" date="2025-08" db="UniProtKB">
        <authorList>
            <consortium name="RefSeq"/>
        </authorList>
    </citation>
    <scope>IDENTIFICATION</scope>
    <source>
        <tissue evidence="11">Muscle</tissue>
    </source>
</reference>
<keyword evidence="6" id="KW-0539">Nucleus</keyword>
<dbReference type="PANTHER" id="PTHR24394:SF29">
    <property type="entry name" value="MYONEURIN"/>
    <property type="match status" value="1"/>
</dbReference>
<evidence type="ECO:0000256" key="7">
    <source>
        <dbReference type="PROSITE-ProRule" id="PRU00042"/>
    </source>
</evidence>
<feature type="region of interest" description="Disordered" evidence="8">
    <location>
        <begin position="925"/>
        <end position="998"/>
    </location>
</feature>
<feature type="region of interest" description="Disordered" evidence="8">
    <location>
        <begin position="823"/>
        <end position="907"/>
    </location>
</feature>
<feature type="compositionally biased region" description="Basic and acidic residues" evidence="8">
    <location>
        <begin position="865"/>
        <end position="878"/>
    </location>
</feature>
<keyword evidence="5" id="KW-0862">Zinc</keyword>
<keyword evidence="10" id="KW-1185">Reference proteome</keyword>
<feature type="domain" description="C2H2-type" evidence="9">
    <location>
        <begin position="1004"/>
        <end position="1031"/>
    </location>
</feature>
<evidence type="ECO:0000256" key="3">
    <source>
        <dbReference type="ARBA" id="ARBA00022737"/>
    </source>
</evidence>
<keyword evidence="3" id="KW-0677">Repeat</keyword>
<dbReference type="GeneID" id="111087675"/>
<proteinExistence type="predicted"/>
<dbReference type="PROSITE" id="PS00028">
    <property type="entry name" value="ZINC_FINGER_C2H2_1"/>
    <property type="match status" value="5"/>
</dbReference>
<comment type="subcellular location">
    <subcellularLocation>
        <location evidence="1">Nucleus</location>
    </subcellularLocation>
</comment>
<evidence type="ECO:0000256" key="6">
    <source>
        <dbReference type="ARBA" id="ARBA00023242"/>
    </source>
</evidence>
<accession>A0ABM1T4P3</accession>
<sequence length="1057" mass="117960">MPETDENPPGELNPVCSPNFETPVASGAESTESVPSTNTQDDEICKEGTSLNSSNMMYLKKDFTSDDGNIMNELNKNGQNVTSTLEDACSSDKKDEDCTPLDCSFEQTNKGQKSNNSERSCSFVPIFHPSVCTSSSFEENLNSKIMVHQRVNSSDEKQTWLKPPTFFIETPKNKSLVFGQFHNFIGSNHMDPGIHLHNPSVLNNNIVKNVKEIGFQNEFLKDLSLHDDGIRSINKTNSELRTEELNPEVLKIKHSSDTVSLDESRICSRPSCTVEHPEPLVSSAGSLGMTQTFSLSNQKKRKNGNSCSTTIYAENEDPEFEMKKKIIKVDTTSNLEYQPWLHDNKYPLEQDCNDKTFLDQNQTFGTKSNSVHKQHGRFISDFRNCNFEKSHEPESSDLQELNKSAVMFDHEQSHIRASQSNTNNSHFDSKNSFMLEDSIGQVGHYSKEMDHDDTKNTRAYQCDICHMKFTQFANMRRHKLSHFGVRPFECRLCPKRFFRKDHLMEHIVRQHSLQRPFRCPFCIKSFNSRPQLKAHLSLEHSGNKLCRICGFESVSVAGAKVHYSSRHGKSNSETLDGSSVPSVGGDLVQSSVVRDIDLNTVSQKVVPGMFHHPVTSSNQLVDGSKSFSTHLFCEPPSLVVAPISPSTSKLCSSTTSPMTSSITTDTFFVHDVLHSSNLTKKKSPEKTVASYQPSCLLRTHNIDKDMVRIDCPNPSFKSPFLQKIVPASTARSFCNSTPTLQTDLMRVSSTGTAFRHSSGFSKVDKLLGVQRSPSSENPDTSEASKKIVIKTEPRDTSVLVTNVKMDDVSTNAKRSCVQIHEEMSSNIDNTSETSCDSGVSGDFKEKKQENDSIPNQSSQSSTSVKEGRQKAVATEHQKIPHTSGASARKHQPCQSSDNGPATEESVNTEKMDICRQVKYTRRPRCMLQDNTSTDNCPASSKDQQNINVINRRQAACGVSRPPEDKYRAPSTSSSTDGTAETTTHIKSDPDSVNRGSKKSQDQTLVCPHCEITFLDQTLYFLHRGLHSGSNPWKCNMCGQECRDKFDFTSHVISEAHG</sequence>
<dbReference type="Pfam" id="PF00096">
    <property type="entry name" value="zf-C2H2"/>
    <property type="match status" value="2"/>
</dbReference>
<name>A0ABM1T4P3_LIMPO</name>
<feature type="compositionally biased region" description="Polar residues" evidence="8">
    <location>
        <begin position="824"/>
        <end position="837"/>
    </location>
</feature>
<protein>
    <submittedName>
        <fullName evidence="11">Protein hunchback-like</fullName>
    </submittedName>
</protein>
<feature type="compositionally biased region" description="Polar residues" evidence="8">
    <location>
        <begin position="771"/>
        <end position="781"/>
    </location>
</feature>
<feature type="domain" description="C2H2-type" evidence="9">
    <location>
        <begin position="488"/>
        <end position="516"/>
    </location>
</feature>
<evidence type="ECO:0000256" key="2">
    <source>
        <dbReference type="ARBA" id="ARBA00022723"/>
    </source>
</evidence>
<dbReference type="RefSeq" id="XP_022250849.1">
    <property type="nucleotide sequence ID" value="XM_022395141.1"/>
</dbReference>